<evidence type="ECO:0000256" key="7">
    <source>
        <dbReference type="ARBA" id="ARBA00022842"/>
    </source>
</evidence>
<comment type="similarity">
    <text evidence="2">Belongs to the Nudix hydrolase family. NudF subfamily.</text>
</comment>
<dbReference type="Gene3D" id="3.90.79.10">
    <property type="entry name" value="Nucleoside Triphosphate Pyrophosphohydrolase"/>
    <property type="match status" value="1"/>
</dbReference>
<dbReference type="InterPro" id="IPR000086">
    <property type="entry name" value="NUDIX_hydrolase_dom"/>
</dbReference>
<comment type="cofactor">
    <cofactor evidence="1 13">
        <name>Mg(2+)</name>
        <dbReference type="ChEBI" id="CHEBI:18420"/>
    </cofactor>
</comment>
<dbReference type="NCBIfam" id="TIGR00052">
    <property type="entry name" value="nudix-type nucleoside diphosphatase, YffH/AdpP family"/>
    <property type="match status" value="1"/>
</dbReference>
<evidence type="ECO:0000256" key="9">
    <source>
        <dbReference type="ARBA" id="ARBA00030162"/>
    </source>
</evidence>
<dbReference type="GO" id="GO:0006753">
    <property type="term" value="P:nucleoside phosphate metabolic process"/>
    <property type="evidence" value="ECO:0007669"/>
    <property type="project" value="TreeGrafter"/>
</dbReference>
<keyword evidence="6" id="KW-0378">Hydrolase</keyword>
<dbReference type="SUPFAM" id="SSF55811">
    <property type="entry name" value="Nudix"/>
    <property type="match status" value="1"/>
</dbReference>
<dbReference type="CDD" id="cd24155">
    <property type="entry name" value="NUDIX_ADPRase"/>
    <property type="match status" value="1"/>
</dbReference>
<evidence type="ECO:0000256" key="11">
    <source>
        <dbReference type="ARBA" id="ARBA00033056"/>
    </source>
</evidence>
<dbReference type="NCBIfam" id="NF008003">
    <property type="entry name" value="PRK10729.1"/>
    <property type="match status" value="1"/>
</dbReference>
<comment type="function">
    <text evidence="8">Acts on ADP-mannose and ADP-glucose as well as ADP-ribose. Prevents glycogen biosynthesis. The reaction catalyzed by this enzyme is a limiting step of the gluconeogenic process.</text>
</comment>
<keyword evidence="5 13" id="KW-0479">Metal-binding</keyword>
<dbReference type="PANTHER" id="PTHR11839:SF5">
    <property type="entry name" value="ADP-RIBOSE PYROPHOSPHATASE"/>
    <property type="match status" value="1"/>
</dbReference>
<dbReference type="Proteomes" id="UP001161422">
    <property type="component" value="Unassembled WGS sequence"/>
</dbReference>
<gene>
    <name evidence="16" type="primary">nudF</name>
    <name evidence="16" type="ORF">GCM10007895_25380</name>
</gene>
<reference evidence="16" key="2">
    <citation type="submission" date="2023-01" db="EMBL/GenBank/DDBJ databases">
        <title>Draft genome sequence of Paraferrimonas sedimenticola strain NBRC 101628.</title>
        <authorList>
            <person name="Sun Q."/>
            <person name="Mori K."/>
        </authorList>
    </citation>
    <scope>NUCLEOTIDE SEQUENCE</scope>
    <source>
        <strain evidence="16">NBRC 101628</strain>
    </source>
</reference>
<evidence type="ECO:0000256" key="4">
    <source>
        <dbReference type="ARBA" id="ARBA00013297"/>
    </source>
</evidence>
<dbReference type="PROSITE" id="PS51462">
    <property type="entry name" value="NUDIX"/>
    <property type="match status" value="1"/>
</dbReference>
<dbReference type="Pfam" id="PF00293">
    <property type="entry name" value="NUDIX"/>
    <property type="match status" value="1"/>
</dbReference>
<dbReference type="PANTHER" id="PTHR11839">
    <property type="entry name" value="UDP/ADP-SUGAR PYROPHOSPHATASE"/>
    <property type="match status" value="1"/>
</dbReference>
<evidence type="ECO:0000256" key="10">
    <source>
        <dbReference type="ARBA" id="ARBA00030308"/>
    </source>
</evidence>
<keyword evidence="17" id="KW-1185">Reference proteome</keyword>
<evidence type="ECO:0000256" key="1">
    <source>
        <dbReference type="ARBA" id="ARBA00001946"/>
    </source>
</evidence>
<feature type="binding site" evidence="13">
    <location>
        <position position="110"/>
    </location>
    <ligand>
        <name>Mg(2+)</name>
        <dbReference type="ChEBI" id="CHEBI:18420"/>
        <label>1</label>
    </ligand>
</feature>
<evidence type="ECO:0000256" key="6">
    <source>
        <dbReference type="ARBA" id="ARBA00022801"/>
    </source>
</evidence>
<feature type="short sequence motif" description="Nudix box" evidence="14">
    <location>
        <begin position="95"/>
        <end position="117"/>
    </location>
</feature>
<evidence type="ECO:0000256" key="3">
    <source>
        <dbReference type="ARBA" id="ARBA00012453"/>
    </source>
</evidence>
<dbReference type="GO" id="GO:0019144">
    <property type="term" value="F:ADP-sugar diphosphatase activity"/>
    <property type="evidence" value="ECO:0007669"/>
    <property type="project" value="TreeGrafter"/>
</dbReference>
<evidence type="ECO:0000256" key="14">
    <source>
        <dbReference type="PIRSR" id="PIRSR604385-3"/>
    </source>
</evidence>
<name>A0AA37RY57_9GAMM</name>
<dbReference type="InterPro" id="IPR015797">
    <property type="entry name" value="NUDIX_hydrolase-like_dom_sf"/>
</dbReference>
<dbReference type="GO" id="GO:0047631">
    <property type="term" value="F:ADP-ribose diphosphatase activity"/>
    <property type="evidence" value="ECO:0007669"/>
    <property type="project" value="UniProtKB-EC"/>
</dbReference>
<dbReference type="GO" id="GO:0046872">
    <property type="term" value="F:metal ion binding"/>
    <property type="evidence" value="ECO:0007669"/>
    <property type="project" value="UniProtKB-KW"/>
</dbReference>
<dbReference type="GO" id="GO:0019693">
    <property type="term" value="P:ribose phosphate metabolic process"/>
    <property type="evidence" value="ECO:0007669"/>
    <property type="project" value="TreeGrafter"/>
</dbReference>
<feature type="binding site" evidence="13">
    <location>
        <position position="94"/>
    </location>
    <ligand>
        <name>Mg(2+)</name>
        <dbReference type="ChEBI" id="CHEBI:18420"/>
        <label>1</label>
    </ligand>
</feature>
<comment type="caution">
    <text evidence="16">The sequence shown here is derived from an EMBL/GenBank/DDBJ whole genome shotgun (WGS) entry which is preliminary data.</text>
</comment>
<evidence type="ECO:0000256" key="2">
    <source>
        <dbReference type="ARBA" id="ARBA00007482"/>
    </source>
</evidence>
<proteinExistence type="inferred from homology"/>
<accession>A0AA37RY57</accession>
<evidence type="ECO:0000256" key="12">
    <source>
        <dbReference type="ARBA" id="ARBA00049546"/>
    </source>
</evidence>
<dbReference type="GO" id="GO:0005829">
    <property type="term" value="C:cytosol"/>
    <property type="evidence" value="ECO:0007669"/>
    <property type="project" value="TreeGrafter"/>
</dbReference>
<sequence length="207" mass="23493">MTKPFSSRFDQNDLIIEDQKVLYDGFFQMQSYRFRHKLFQGGWSDSIQREVFERGDAVVVLPYDPIRDQVVLIEQLRLPATGKSPSPWLLELVAGMIDTDQTPEQVALRELHEETGIQASQAVPIYQFLPSPGGCSELLHLYWVEVDATQAVGVHGKPDENEDIRVFAMAREEAFALLASGHINNGATMLGLQWLELNHRRLRGEAQ</sequence>
<reference evidence="16" key="1">
    <citation type="journal article" date="2014" name="Int. J. Syst. Evol. Microbiol.">
        <title>Complete genome sequence of Corynebacterium casei LMG S-19264T (=DSM 44701T), isolated from a smear-ripened cheese.</title>
        <authorList>
            <consortium name="US DOE Joint Genome Institute (JGI-PGF)"/>
            <person name="Walter F."/>
            <person name="Albersmeier A."/>
            <person name="Kalinowski J."/>
            <person name="Ruckert C."/>
        </authorList>
    </citation>
    <scope>NUCLEOTIDE SEQUENCE</scope>
    <source>
        <strain evidence="16">NBRC 101628</strain>
    </source>
</reference>
<evidence type="ECO:0000259" key="15">
    <source>
        <dbReference type="PROSITE" id="PS51462"/>
    </source>
</evidence>
<organism evidence="16 17">
    <name type="scientific">Paraferrimonas sedimenticola</name>
    <dbReference type="NCBI Taxonomy" id="375674"/>
    <lineage>
        <taxon>Bacteria</taxon>
        <taxon>Pseudomonadati</taxon>
        <taxon>Pseudomonadota</taxon>
        <taxon>Gammaproteobacteria</taxon>
        <taxon>Alteromonadales</taxon>
        <taxon>Ferrimonadaceae</taxon>
        <taxon>Paraferrimonas</taxon>
    </lineage>
</organism>
<dbReference type="InterPro" id="IPR004385">
    <property type="entry name" value="NDP_pyrophosphatase"/>
</dbReference>
<feature type="domain" description="Nudix hydrolase" evidence="15">
    <location>
        <begin position="53"/>
        <end position="191"/>
    </location>
</feature>
<dbReference type="EC" id="3.6.1.13" evidence="3"/>
<comment type="catalytic activity">
    <reaction evidence="12">
        <text>ADP-D-ribose + H2O = D-ribose 5-phosphate + AMP + 2 H(+)</text>
        <dbReference type="Rhea" id="RHEA:10412"/>
        <dbReference type="ChEBI" id="CHEBI:15377"/>
        <dbReference type="ChEBI" id="CHEBI:15378"/>
        <dbReference type="ChEBI" id="CHEBI:57967"/>
        <dbReference type="ChEBI" id="CHEBI:78346"/>
        <dbReference type="ChEBI" id="CHEBI:456215"/>
        <dbReference type="EC" id="3.6.1.13"/>
    </reaction>
</comment>
<keyword evidence="7 13" id="KW-0460">Magnesium</keyword>
<protein>
    <recommendedName>
        <fullName evidence="4">ADP-ribose pyrophosphatase</fullName>
        <ecNumber evidence="3">3.6.1.13</ecNumber>
    </recommendedName>
    <alternativeName>
        <fullName evidence="9">ADP-ribose diphosphatase</fullName>
    </alternativeName>
    <alternativeName>
        <fullName evidence="11">ADP-ribose phosphohydrolase</fullName>
    </alternativeName>
    <alternativeName>
        <fullName evidence="10">Adenosine diphosphoribose pyrophosphatase</fullName>
    </alternativeName>
</protein>
<feature type="binding site" evidence="13">
    <location>
        <position position="162"/>
    </location>
    <ligand>
        <name>Mg(2+)</name>
        <dbReference type="ChEBI" id="CHEBI:18420"/>
        <label>1</label>
    </ligand>
</feature>
<evidence type="ECO:0000313" key="17">
    <source>
        <dbReference type="Proteomes" id="UP001161422"/>
    </source>
</evidence>
<dbReference type="EMBL" id="BSNC01000006">
    <property type="protein sequence ID" value="GLP97231.1"/>
    <property type="molecule type" value="Genomic_DNA"/>
</dbReference>
<evidence type="ECO:0000256" key="5">
    <source>
        <dbReference type="ARBA" id="ARBA00022723"/>
    </source>
</evidence>
<evidence type="ECO:0000256" key="8">
    <source>
        <dbReference type="ARBA" id="ARBA00025164"/>
    </source>
</evidence>
<evidence type="ECO:0000313" key="16">
    <source>
        <dbReference type="EMBL" id="GLP97231.1"/>
    </source>
</evidence>
<dbReference type="AlphaFoldDB" id="A0AA37RY57"/>
<evidence type="ECO:0000256" key="13">
    <source>
        <dbReference type="PIRSR" id="PIRSR604385-2"/>
    </source>
</evidence>
<dbReference type="RefSeq" id="WP_141237346.1">
    <property type="nucleotide sequence ID" value="NZ_BSNC01000006.1"/>
</dbReference>
<feature type="binding site" evidence="13">
    <location>
        <position position="114"/>
    </location>
    <ligand>
        <name>Mg(2+)</name>
        <dbReference type="ChEBI" id="CHEBI:18420"/>
        <label>1</label>
    </ligand>
</feature>